<dbReference type="RefSeq" id="WP_055461174.1">
    <property type="nucleotide sequence ID" value="NZ_CYHG01000001.1"/>
</dbReference>
<feature type="transmembrane region" description="Helical" evidence="7">
    <location>
        <begin position="184"/>
        <end position="203"/>
    </location>
</feature>
<evidence type="ECO:0000259" key="8">
    <source>
        <dbReference type="PROSITE" id="PS50893"/>
    </source>
</evidence>
<dbReference type="FunFam" id="3.40.50.300:FF:000218">
    <property type="entry name" value="Multidrug ABC transporter ATP-binding protein"/>
    <property type="match status" value="1"/>
</dbReference>
<keyword evidence="5 7" id="KW-1133">Transmembrane helix</keyword>
<keyword evidence="2 7" id="KW-0812">Transmembrane</keyword>
<dbReference type="InterPro" id="IPR036640">
    <property type="entry name" value="ABC1_TM_sf"/>
</dbReference>
<dbReference type="PROSITE" id="PS50929">
    <property type="entry name" value="ABC_TM1F"/>
    <property type="match status" value="1"/>
</dbReference>
<keyword evidence="6 7" id="KW-0472">Membrane</keyword>
<feature type="domain" description="ABC transmembrane type-1" evidence="9">
    <location>
        <begin position="40"/>
        <end position="327"/>
    </location>
</feature>
<dbReference type="Proteomes" id="UP000182769">
    <property type="component" value="Unassembled WGS sequence"/>
</dbReference>
<dbReference type="GO" id="GO:0016887">
    <property type="term" value="F:ATP hydrolysis activity"/>
    <property type="evidence" value="ECO:0007669"/>
    <property type="project" value="InterPro"/>
</dbReference>
<dbReference type="InterPro" id="IPR003439">
    <property type="entry name" value="ABC_transporter-like_ATP-bd"/>
</dbReference>
<dbReference type="PANTHER" id="PTHR43394">
    <property type="entry name" value="ATP-DEPENDENT PERMEASE MDL1, MITOCHONDRIAL"/>
    <property type="match status" value="1"/>
</dbReference>
<dbReference type="OrthoDB" id="9806127at2"/>
<dbReference type="GO" id="GO:0015421">
    <property type="term" value="F:ABC-type oligopeptide transporter activity"/>
    <property type="evidence" value="ECO:0007669"/>
    <property type="project" value="TreeGrafter"/>
</dbReference>
<dbReference type="STRING" id="1137284.GCA_001418205_00015"/>
<evidence type="ECO:0000259" key="9">
    <source>
        <dbReference type="PROSITE" id="PS50929"/>
    </source>
</evidence>
<dbReference type="GO" id="GO:0005524">
    <property type="term" value="F:ATP binding"/>
    <property type="evidence" value="ECO:0007669"/>
    <property type="project" value="UniProtKB-KW"/>
</dbReference>
<evidence type="ECO:0000313" key="10">
    <source>
        <dbReference type="EMBL" id="CUB02186.1"/>
    </source>
</evidence>
<dbReference type="SMART" id="SM00382">
    <property type="entry name" value="AAA"/>
    <property type="match status" value="1"/>
</dbReference>
<dbReference type="GO" id="GO:0005886">
    <property type="term" value="C:plasma membrane"/>
    <property type="evidence" value="ECO:0007669"/>
    <property type="project" value="UniProtKB-SubCell"/>
</dbReference>
<keyword evidence="11" id="KW-1185">Reference proteome</keyword>
<dbReference type="InterPro" id="IPR011527">
    <property type="entry name" value="ABC1_TM_dom"/>
</dbReference>
<dbReference type="SUPFAM" id="SSF90123">
    <property type="entry name" value="ABC transporter transmembrane region"/>
    <property type="match status" value="1"/>
</dbReference>
<evidence type="ECO:0000256" key="4">
    <source>
        <dbReference type="ARBA" id="ARBA00022840"/>
    </source>
</evidence>
<dbReference type="FunFam" id="1.20.1560.10:FF:000070">
    <property type="entry name" value="Multidrug ABC transporter ATP-binding protein"/>
    <property type="match status" value="1"/>
</dbReference>
<keyword evidence="4" id="KW-0067">ATP-binding</keyword>
<comment type="subcellular location">
    <subcellularLocation>
        <location evidence="1">Cell membrane</location>
        <topology evidence="1">Multi-pass membrane protein</topology>
    </subcellularLocation>
</comment>
<dbReference type="InterPro" id="IPR003593">
    <property type="entry name" value="AAA+_ATPase"/>
</dbReference>
<evidence type="ECO:0000256" key="2">
    <source>
        <dbReference type="ARBA" id="ARBA00022692"/>
    </source>
</evidence>
<dbReference type="PROSITE" id="PS50893">
    <property type="entry name" value="ABC_TRANSPORTER_2"/>
    <property type="match status" value="1"/>
</dbReference>
<dbReference type="PROSITE" id="PS00211">
    <property type="entry name" value="ABC_TRANSPORTER_1"/>
    <property type="match status" value="1"/>
</dbReference>
<name>A0A0K6IGM3_9GAMM</name>
<evidence type="ECO:0000256" key="1">
    <source>
        <dbReference type="ARBA" id="ARBA00004651"/>
    </source>
</evidence>
<dbReference type="Pfam" id="PF00664">
    <property type="entry name" value="ABC_membrane"/>
    <property type="match status" value="1"/>
</dbReference>
<dbReference type="InterPro" id="IPR017871">
    <property type="entry name" value="ABC_transporter-like_CS"/>
</dbReference>
<feature type="domain" description="ABC transporter" evidence="8">
    <location>
        <begin position="361"/>
        <end position="601"/>
    </location>
</feature>
<dbReference type="InterPro" id="IPR039421">
    <property type="entry name" value="Type_1_exporter"/>
</dbReference>
<evidence type="ECO:0000256" key="3">
    <source>
        <dbReference type="ARBA" id="ARBA00022741"/>
    </source>
</evidence>
<dbReference type="PANTHER" id="PTHR43394:SF1">
    <property type="entry name" value="ATP-BINDING CASSETTE SUB-FAMILY B MEMBER 10, MITOCHONDRIAL"/>
    <property type="match status" value="1"/>
</dbReference>
<sequence>MLKLFERWLPAYPDIDPEQSPKSLFAFCRYYSKGAEIPLILMSLLTATVAILEVTLFSFMGQLVDWLITKNPDTFLSEESGHLLGMSLMVLVAMPLVTLLHSAVVHQTLLGNYPMRIRWLAHRFVLRQSVEFFQDDFAGRVATKVMQTSLAVRETVMKLLDVLMYILVYFISMLVLIAQADYRLVLPMLGWLAGYIAIQTYFVPRLRRISEEQADARSTMTGRVVDSYTNITTVKLFAHNQREVSYAKESMNGFLATVHKQMRMVTGLNFCVQSLNYLLAFVIAAVAIGLWLNSAISVGAIAIAVSLALRLNGMSQWIMWEVSALFENIGMVADGMGTLSKPLSIQDKDNAKPLVVTQGNIHFDQVDFHYGKQDISVIEDLNLQIKPGEKVGLVGRSGAGKSTIVNLLLRFHDIEKGAILIDGQDVRDVQQESLRASIGMVTQDTSLLHRSVRDNLLYGRPDASEDEMIAAAKQAEAHEFIQGLTDPYGNTGYDAMVGERGIKLSGGQRQRIAIARVLLKNAPILVLDEATSALDSEVESAIQRSLYRLMEGKTVIAIAHRLSTIAAMDRLIVLDKGRIIEQGSHDELIRHKGIYAKLWSHQSGGFIAEDVEDNDQKAEAD</sequence>
<keyword evidence="3" id="KW-0547">Nucleotide-binding</keyword>
<dbReference type="SUPFAM" id="SSF52540">
    <property type="entry name" value="P-loop containing nucleoside triphosphate hydrolases"/>
    <property type="match status" value="1"/>
</dbReference>
<proteinExistence type="predicted"/>
<organism evidence="10 11">
    <name type="scientific">Marinomonas fungiae</name>
    <dbReference type="NCBI Taxonomy" id="1137284"/>
    <lineage>
        <taxon>Bacteria</taxon>
        <taxon>Pseudomonadati</taxon>
        <taxon>Pseudomonadota</taxon>
        <taxon>Gammaproteobacteria</taxon>
        <taxon>Oceanospirillales</taxon>
        <taxon>Oceanospirillaceae</taxon>
        <taxon>Marinomonas</taxon>
    </lineage>
</organism>
<dbReference type="Gene3D" id="1.20.1560.10">
    <property type="entry name" value="ABC transporter type 1, transmembrane domain"/>
    <property type="match status" value="1"/>
</dbReference>
<reference evidence="11" key="1">
    <citation type="submission" date="2015-08" db="EMBL/GenBank/DDBJ databases">
        <authorList>
            <person name="Varghese N."/>
        </authorList>
    </citation>
    <scope>NUCLEOTIDE SEQUENCE [LARGE SCALE GENOMIC DNA]</scope>
    <source>
        <strain evidence="11">JCM 18476</strain>
    </source>
</reference>
<accession>A0A0K6IGM3</accession>
<evidence type="ECO:0000256" key="5">
    <source>
        <dbReference type="ARBA" id="ARBA00022989"/>
    </source>
</evidence>
<protein>
    <submittedName>
        <fullName evidence="10">ABC-type multidrug transport system, ATPase and permease component</fullName>
    </submittedName>
</protein>
<feature type="transmembrane region" description="Helical" evidence="7">
    <location>
        <begin position="83"/>
        <end position="105"/>
    </location>
</feature>
<dbReference type="Pfam" id="PF00005">
    <property type="entry name" value="ABC_tran"/>
    <property type="match status" value="1"/>
</dbReference>
<gene>
    <name evidence="10" type="ORF">Ga0061065_10116</name>
</gene>
<dbReference type="AlphaFoldDB" id="A0A0K6IGM3"/>
<dbReference type="Gene3D" id="3.40.50.300">
    <property type="entry name" value="P-loop containing nucleotide triphosphate hydrolases"/>
    <property type="match status" value="1"/>
</dbReference>
<evidence type="ECO:0000313" key="11">
    <source>
        <dbReference type="Proteomes" id="UP000182769"/>
    </source>
</evidence>
<evidence type="ECO:0000256" key="7">
    <source>
        <dbReference type="SAM" id="Phobius"/>
    </source>
</evidence>
<dbReference type="EMBL" id="CYHG01000001">
    <property type="protein sequence ID" value="CUB02186.1"/>
    <property type="molecule type" value="Genomic_DNA"/>
</dbReference>
<evidence type="ECO:0000256" key="6">
    <source>
        <dbReference type="ARBA" id="ARBA00023136"/>
    </source>
</evidence>
<feature type="transmembrane region" description="Helical" evidence="7">
    <location>
        <begin position="39"/>
        <end position="63"/>
    </location>
</feature>
<feature type="transmembrane region" description="Helical" evidence="7">
    <location>
        <begin position="159"/>
        <end position="178"/>
    </location>
</feature>
<feature type="transmembrane region" description="Helical" evidence="7">
    <location>
        <begin position="267"/>
        <end position="288"/>
    </location>
</feature>
<dbReference type="InterPro" id="IPR027417">
    <property type="entry name" value="P-loop_NTPase"/>
</dbReference>